<dbReference type="InterPro" id="IPR010994">
    <property type="entry name" value="RuvA_2-like"/>
</dbReference>
<dbReference type="EMBL" id="VSSQ01000029">
    <property type="protein sequence ID" value="MPL65635.1"/>
    <property type="molecule type" value="Genomic_DNA"/>
</dbReference>
<evidence type="ECO:0000256" key="1">
    <source>
        <dbReference type="ARBA" id="ARBA00001946"/>
    </source>
</evidence>
<dbReference type="Pfam" id="PF14520">
    <property type="entry name" value="HHH_5"/>
    <property type="match status" value="1"/>
</dbReference>
<dbReference type="SUPFAM" id="SSF47781">
    <property type="entry name" value="RuvA domain 2-like"/>
    <property type="match status" value="1"/>
</dbReference>
<dbReference type="HAMAP" id="MF_01588">
    <property type="entry name" value="DNA_ligase_A"/>
    <property type="match status" value="1"/>
</dbReference>
<dbReference type="SMART" id="SM00278">
    <property type="entry name" value="HhH1"/>
    <property type="match status" value="3"/>
</dbReference>
<keyword evidence="6" id="KW-0479">Metal-binding</keyword>
<dbReference type="GO" id="GO:0005829">
    <property type="term" value="C:cytosol"/>
    <property type="evidence" value="ECO:0007669"/>
    <property type="project" value="TreeGrafter"/>
</dbReference>
<organism evidence="14">
    <name type="scientific">bioreactor metagenome</name>
    <dbReference type="NCBI Taxonomy" id="1076179"/>
    <lineage>
        <taxon>unclassified sequences</taxon>
        <taxon>metagenomes</taxon>
        <taxon>ecological metagenomes</taxon>
    </lineage>
</organism>
<dbReference type="InterPro" id="IPR036420">
    <property type="entry name" value="BRCT_dom_sf"/>
</dbReference>
<dbReference type="PROSITE" id="PS01056">
    <property type="entry name" value="DNA_LIGASE_N2"/>
    <property type="match status" value="1"/>
</dbReference>
<dbReference type="GO" id="GO:0006281">
    <property type="term" value="P:DNA repair"/>
    <property type="evidence" value="ECO:0007669"/>
    <property type="project" value="UniProtKB-KW"/>
</dbReference>
<dbReference type="SUPFAM" id="SSF52113">
    <property type="entry name" value="BRCT domain"/>
    <property type="match status" value="1"/>
</dbReference>
<proteinExistence type="inferred from homology"/>
<dbReference type="FunFam" id="2.40.50.140:FF:000012">
    <property type="entry name" value="DNA ligase"/>
    <property type="match status" value="1"/>
</dbReference>
<evidence type="ECO:0000256" key="2">
    <source>
        <dbReference type="ARBA" id="ARBA00004067"/>
    </source>
</evidence>
<dbReference type="FunFam" id="1.10.150.20:FF:000006">
    <property type="entry name" value="DNA ligase"/>
    <property type="match status" value="1"/>
</dbReference>
<dbReference type="PANTHER" id="PTHR23389">
    <property type="entry name" value="CHROMOSOME TRANSMISSION FIDELITY FACTOR 18"/>
    <property type="match status" value="1"/>
</dbReference>
<evidence type="ECO:0000256" key="9">
    <source>
        <dbReference type="ARBA" id="ARBA00022842"/>
    </source>
</evidence>
<dbReference type="InterPro" id="IPR001679">
    <property type="entry name" value="DNA_ligase"/>
</dbReference>
<evidence type="ECO:0000256" key="10">
    <source>
        <dbReference type="ARBA" id="ARBA00023027"/>
    </source>
</evidence>
<dbReference type="PROSITE" id="PS01055">
    <property type="entry name" value="DNA_LIGASE_N1"/>
    <property type="match status" value="1"/>
</dbReference>
<comment type="cofactor">
    <cofactor evidence="1">
        <name>Mg(2+)</name>
        <dbReference type="ChEBI" id="CHEBI:18420"/>
    </cofactor>
</comment>
<evidence type="ECO:0000313" key="14">
    <source>
        <dbReference type="EMBL" id="MPL65635.1"/>
    </source>
</evidence>
<dbReference type="InterPro" id="IPR004149">
    <property type="entry name" value="Znf_DNAligase_C4"/>
</dbReference>
<dbReference type="PANTHER" id="PTHR23389:SF9">
    <property type="entry name" value="DNA LIGASE"/>
    <property type="match status" value="1"/>
</dbReference>
<feature type="domain" description="BRCT" evidence="13">
    <location>
        <begin position="598"/>
        <end position="676"/>
    </location>
</feature>
<dbReference type="NCBIfam" id="TIGR00575">
    <property type="entry name" value="dnlj"/>
    <property type="match status" value="1"/>
</dbReference>
<dbReference type="InterPro" id="IPR001357">
    <property type="entry name" value="BRCT_dom"/>
</dbReference>
<dbReference type="PIRSF" id="PIRSF001604">
    <property type="entry name" value="LigA"/>
    <property type="match status" value="1"/>
</dbReference>
<dbReference type="SUPFAM" id="SSF56091">
    <property type="entry name" value="DNA ligase/mRNA capping enzyme, catalytic domain"/>
    <property type="match status" value="1"/>
</dbReference>
<gene>
    <name evidence="14" type="primary">ligA_4</name>
    <name evidence="14" type="ORF">SDC9_11299</name>
</gene>
<dbReference type="InterPro" id="IPR033136">
    <property type="entry name" value="DNA_ligase_CS"/>
</dbReference>
<dbReference type="AlphaFoldDB" id="A0A644TF83"/>
<dbReference type="FunFam" id="1.10.150.20:FF:000007">
    <property type="entry name" value="DNA ligase"/>
    <property type="match status" value="1"/>
</dbReference>
<evidence type="ECO:0000259" key="13">
    <source>
        <dbReference type="PROSITE" id="PS50172"/>
    </source>
</evidence>
<dbReference type="CDD" id="cd17748">
    <property type="entry name" value="BRCT_DNA_ligase_like"/>
    <property type="match status" value="1"/>
</dbReference>
<protein>
    <recommendedName>
        <fullName evidence="3">DNA ligase (NAD(+))</fullName>
        <ecNumber evidence="3">6.5.1.2</ecNumber>
    </recommendedName>
</protein>
<dbReference type="Pfam" id="PF03119">
    <property type="entry name" value="DNA_ligase_ZBD"/>
    <property type="match status" value="1"/>
</dbReference>
<evidence type="ECO:0000256" key="12">
    <source>
        <dbReference type="ARBA" id="ARBA00034005"/>
    </source>
</evidence>
<reference evidence="14" key="1">
    <citation type="submission" date="2019-08" db="EMBL/GenBank/DDBJ databases">
        <authorList>
            <person name="Kucharzyk K."/>
            <person name="Murdoch R.W."/>
            <person name="Higgins S."/>
            <person name="Loffler F."/>
        </authorList>
    </citation>
    <scope>NUCLEOTIDE SEQUENCE</scope>
</reference>
<dbReference type="Pfam" id="PF01653">
    <property type="entry name" value="DNA_ligase_aden"/>
    <property type="match status" value="1"/>
</dbReference>
<keyword evidence="8" id="KW-0862">Zinc</keyword>
<dbReference type="Gene3D" id="6.20.10.30">
    <property type="match status" value="1"/>
</dbReference>
<evidence type="ECO:0000256" key="6">
    <source>
        <dbReference type="ARBA" id="ARBA00022723"/>
    </source>
</evidence>
<dbReference type="InterPro" id="IPR041663">
    <property type="entry name" value="DisA/LigA_HHH"/>
</dbReference>
<comment type="function">
    <text evidence="2">DNA ligase that catalyzes the formation of phosphodiester linkages between 5'-phosphoryl and 3'-hydroxyl groups in double-stranded DNA using NAD as a coenzyme and as the energy source for the reaction. It is essential for DNA replication and repair of damaged DNA.</text>
</comment>
<dbReference type="Pfam" id="PF00533">
    <property type="entry name" value="BRCT"/>
    <property type="match status" value="1"/>
</dbReference>
<keyword evidence="4 14" id="KW-0436">Ligase</keyword>
<dbReference type="InterPro" id="IPR013839">
    <property type="entry name" value="DNAligase_adenylation"/>
</dbReference>
<dbReference type="Gene3D" id="2.40.50.140">
    <property type="entry name" value="Nucleic acid-binding proteins"/>
    <property type="match status" value="1"/>
</dbReference>
<dbReference type="SMART" id="SM00532">
    <property type="entry name" value="LIGANc"/>
    <property type="match status" value="1"/>
</dbReference>
<dbReference type="InterPro" id="IPR018239">
    <property type="entry name" value="DNA_ligase_AS"/>
</dbReference>
<dbReference type="Gene3D" id="1.10.287.610">
    <property type="entry name" value="Helix hairpin bin"/>
    <property type="match status" value="1"/>
</dbReference>
<keyword evidence="10" id="KW-0520">NAD</keyword>
<dbReference type="InterPro" id="IPR004150">
    <property type="entry name" value="NAD_DNA_ligase_OB"/>
</dbReference>
<dbReference type="PROSITE" id="PS50172">
    <property type="entry name" value="BRCT"/>
    <property type="match status" value="1"/>
</dbReference>
<evidence type="ECO:0000256" key="8">
    <source>
        <dbReference type="ARBA" id="ARBA00022833"/>
    </source>
</evidence>
<evidence type="ECO:0000256" key="4">
    <source>
        <dbReference type="ARBA" id="ARBA00022598"/>
    </source>
</evidence>
<name>A0A644TF83_9ZZZZ</name>
<evidence type="ECO:0000256" key="7">
    <source>
        <dbReference type="ARBA" id="ARBA00022763"/>
    </source>
</evidence>
<accession>A0A644TF83</accession>
<dbReference type="InterPro" id="IPR013840">
    <property type="entry name" value="DNAligase_N"/>
</dbReference>
<sequence length="676" mass="73490">MHVDVPASLAEAAALVKDLRQQINYHSHRYYVLDSPEIADADFDSLIRQLIEVEAAYPELITLDSPTQRVGGIVAEGFDRVTHLTPMKSLGNAFSAEDLVAFDSRVKSSLGIEQVDYVVEHKIDGLAINLTYENGRLVRGATRGDGTEGEDVTPNIRTIRSVPLTLIDNGHDAPSIMEIRGEVYMPRRAFERLNRERQDTGEPLLANPRNAAAGSLRQIDPQATAKRALDTFIYGMGVSGDHKSETHAAMLQYLQALGFKVNPLYRIFSNMDDVINYCAGWDEQRADLPYAIDGMVIKVNNLAFQQALGATAKDPRWAIAYKFPAEQSTTVVEDIFVGVGRTGVLTPTAILRPVRLAGSVISRATLHNEDYIKEKDIRIGDTVVIHKAGEVIPEVVSVIKSNRAGCESPFIMPENCPECDSRAIRRENEAAYRCVNPACPALKREGLIHFVSRDAMNIEGLGPAVITLLLKTGLINDVADFYTLTVEQLITLERMGQKSAQNLVEAIEKSKAAGLARVLFGLGIRHVGVKAAGMIAQHFGAINAVIKADVNELLQLEDIGEKIAQSIVSYFADANNLALVDKLIAAGVKMTDNQPVQVDEQTFAGLTFVLTGTLTQLTRAQAIALIESRGGKVSGSVSKKTSYVVAGAEAGSKLGKARDLEVAVLTEEQFIAMAAK</sequence>
<dbReference type="NCBIfam" id="NF005932">
    <property type="entry name" value="PRK07956.1"/>
    <property type="match status" value="1"/>
</dbReference>
<evidence type="ECO:0000256" key="5">
    <source>
        <dbReference type="ARBA" id="ARBA00022705"/>
    </source>
</evidence>
<dbReference type="Pfam" id="PF12826">
    <property type="entry name" value="HHH_2"/>
    <property type="match status" value="1"/>
</dbReference>
<dbReference type="EC" id="6.5.1.2" evidence="3"/>
<evidence type="ECO:0000256" key="3">
    <source>
        <dbReference type="ARBA" id="ARBA00012722"/>
    </source>
</evidence>
<dbReference type="Pfam" id="PF03120">
    <property type="entry name" value="OB_DNA_ligase"/>
    <property type="match status" value="1"/>
</dbReference>
<evidence type="ECO:0000256" key="11">
    <source>
        <dbReference type="ARBA" id="ARBA00023204"/>
    </source>
</evidence>
<comment type="caution">
    <text evidence="14">The sequence shown here is derived from an EMBL/GenBank/DDBJ whole genome shotgun (WGS) entry which is preliminary data.</text>
</comment>
<dbReference type="GO" id="GO:0003677">
    <property type="term" value="F:DNA binding"/>
    <property type="evidence" value="ECO:0007669"/>
    <property type="project" value="InterPro"/>
</dbReference>
<dbReference type="InterPro" id="IPR012340">
    <property type="entry name" value="NA-bd_OB-fold"/>
</dbReference>
<dbReference type="Gene3D" id="1.10.150.20">
    <property type="entry name" value="5' to 3' exonuclease, C-terminal subdomain"/>
    <property type="match status" value="2"/>
</dbReference>
<dbReference type="GO" id="GO:0006260">
    <property type="term" value="P:DNA replication"/>
    <property type="evidence" value="ECO:0007669"/>
    <property type="project" value="UniProtKB-KW"/>
</dbReference>
<dbReference type="InterPro" id="IPR003583">
    <property type="entry name" value="Hlx-hairpin-Hlx_DNA-bd_motif"/>
</dbReference>
<keyword evidence="5" id="KW-0235">DNA replication</keyword>
<dbReference type="Gene3D" id="3.40.50.10190">
    <property type="entry name" value="BRCT domain"/>
    <property type="match status" value="1"/>
</dbReference>
<dbReference type="Gene3D" id="3.30.470.30">
    <property type="entry name" value="DNA ligase/mRNA capping enzyme"/>
    <property type="match status" value="1"/>
</dbReference>
<keyword evidence="9" id="KW-0460">Magnesium</keyword>
<dbReference type="FunFam" id="3.30.470.30:FF:000001">
    <property type="entry name" value="DNA ligase"/>
    <property type="match status" value="1"/>
</dbReference>
<comment type="catalytic activity">
    <reaction evidence="12">
        <text>NAD(+) + (deoxyribonucleotide)n-3'-hydroxyl + 5'-phospho-(deoxyribonucleotide)m = (deoxyribonucleotide)n+m + AMP + beta-nicotinamide D-nucleotide.</text>
        <dbReference type="EC" id="6.5.1.2"/>
    </reaction>
</comment>
<dbReference type="GO" id="GO:0003911">
    <property type="term" value="F:DNA ligase (NAD+) activity"/>
    <property type="evidence" value="ECO:0007669"/>
    <property type="project" value="UniProtKB-EC"/>
</dbReference>
<dbReference type="GO" id="GO:0046872">
    <property type="term" value="F:metal ion binding"/>
    <property type="evidence" value="ECO:0007669"/>
    <property type="project" value="UniProtKB-KW"/>
</dbReference>
<dbReference type="SUPFAM" id="SSF50249">
    <property type="entry name" value="Nucleic acid-binding proteins"/>
    <property type="match status" value="1"/>
</dbReference>
<keyword evidence="7" id="KW-0227">DNA damage</keyword>
<dbReference type="SMART" id="SM00292">
    <property type="entry name" value="BRCT"/>
    <property type="match status" value="1"/>
</dbReference>
<dbReference type="CDD" id="cd00114">
    <property type="entry name" value="LIGANc"/>
    <property type="match status" value="1"/>
</dbReference>
<keyword evidence="11" id="KW-0234">DNA repair</keyword>